<keyword evidence="2" id="KW-1185">Reference proteome</keyword>
<dbReference type="Proteomes" id="UP000235965">
    <property type="component" value="Unassembled WGS sequence"/>
</dbReference>
<dbReference type="AlphaFoldDB" id="A0A2J7QU88"/>
<reference evidence="1 2" key="1">
    <citation type="submission" date="2017-12" db="EMBL/GenBank/DDBJ databases">
        <title>Hemimetabolous genomes reveal molecular basis of termite eusociality.</title>
        <authorList>
            <person name="Harrison M.C."/>
            <person name="Jongepier E."/>
            <person name="Robertson H.M."/>
            <person name="Arning N."/>
            <person name="Bitard-Feildel T."/>
            <person name="Chao H."/>
            <person name="Childers C.P."/>
            <person name="Dinh H."/>
            <person name="Doddapaneni H."/>
            <person name="Dugan S."/>
            <person name="Gowin J."/>
            <person name="Greiner C."/>
            <person name="Han Y."/>
            <person name="Hu H."/>
            <person name="Hughes D.S.T."/>
            <person name="Huylmans A.-K."/>
            <person name="Kemena C."/>
            <person name="Kremer L.P.M."/>
            <person name="Lee S.L."/>
            <person name="Lopez-Ezquerra A."/>
            <person name="Mallet L."/>
            <person name="Monroy-Kuhn J.M."/>
            <person name="Moser A."/>
            <person name="Murali S.C."/>
            <person name="Muzny D.M."/>
            <person name="Otani S."/>
            <person name="Piulachs M.-D."/>
            <person name="Poelchau M."/>
            <person name="Qu J."/>
            <person name="Schaub F."/>
            <person name="Wada-Katsumata A."/>
            <person name="Worley K.C."/>
            <person name="Xie Q."/>
            <person name="Ylla G."/>
            <person name="Poulsen M."/>
            <person name="Gibbs R.A."/>
            <person name="Schal C."/>
            <person name="Richards S."/>
            <person name="Belles X."/>
            <person name="Korb J."/>
            <person name="Bornberg-Bauer E."/>
        </authorList>
    </citation>
    <scope>NUCLEOTIDE SEQUENCE [LARGE SCALE GENOMIC DNA]</scope>
    <source>
        <tissue evidence="1">Whole body</tissue>
    </source>
</reference>
<dbReference type="EMBL" id="NEVH01011186">
    <property type="protein sequence ID" value="PNF32151.1"/>
    <property type="molecule type" value="Genomic_DNA"/>
</dbReference>
<evidence type="ECO:0000313" key="2">
    <source>
        <dbReference type="Proteomes" id="UP000235965"/>
    </source>
</evidence>
<protein>
    <submittedName>
        <fullName evidence="1">Uncharacterized protein</fullName>
    </submittedName>
</protein>
<organism evidence="1 2">
    <name type="scientific">Cryptotermes secundus</name>
    <dbReference type="NCBI Taxonomy" id="105785"/>
    <lineage>
        <taxon>Eukaryota</taxon>
        <taxon>Metazoa</taxon>
        <taxon>Ecdysozoa</taxon>
        <taxon>Arthropoda</taxon>
        <taxon>Hexapoda</taxon>
        <taxon>Insecta</taxon>
        <taxon>Pterygota</taxon>
        <taxon>Neoptera</taxon>
        <taxon>Polyneoptera</taxon>
        <taxon>Dictyoptera</taxon>
        <taxon>Blattodea</taxon>
        <taxon>Blattoidea</taxon>
        <taxon>Termitoidae</taxon>
        <taxon>Kalotermitidae</taxon>
        <taxon>Cryptotermitinae</taxon>
        <taxon>Cryptotermes</taxon>
    </lineage>
</organism>
<accession>A0A2J7QU88</accession>
<proteinExistence type="predicted"/>
<comment type="caution">
    <text evidence="1">The sequence shown here is derived from an EMBL/GenBank/DDBJ whole genome shotgun (WGS) entry which is preliminary data.</text>
</comment>
<dbReference type="InParanoid" id="A0A2J7QU88"/>
<name>A0A2J7QU88_9NEOP</name>
<sequence>STYFLPPLFRHISFYPSMAYRSTAKQRSHGDRFLVKSPLLGNTYNITRQ</sequence>
<evidence type="ECO:0000313" key="1">
    <source>
        <dbReference type="EMBL" id="PNF32151.1"/>
    </source>
</evidence>
<feature type="non-terminal residue" evidence="1">
    <location>
        <position position="1"/>
    </location>
</feature>
<gene>
    <name evidence="1" type="ORF">B7P43_G00729</name>
</gene>